<dbReference type="PANTHER" id="PTHR48106">
    <property type="entry name" value="QUINONE OXIDOREDUCTASE PIG3-RELATED"/>
    <property type="match status" value="1"/>
</dbReference>
<organism evidence="5 6">
    <name type="scientific">Actinoallomurus vinaceus</name>
    <dbReference type="NCBI Taxonomy" id="1080074"/>
    <lineage>
        <taxon>Bacteria</taxon>
        <taxon>Bacillati</taxon>
        <taxon>Actinomycetota</taxon>
        <taxon>Actinomycetes</taxon>
        <taxon>Streptosporangiales</taxon>
        <taxon>Thermomonosporaceae</taxon>
        <taxon>Actinoallomurus</taxon>
    </lineage>
</organism>
<proteinExistence type="predicted"/>
<dbReference type="InterPro" id="IPR013149">
    <property type="entry name" value="ADH-like_C"/>
</dbReference>
<protein>
    <submittedName>
        <fullName evidence="5">Zinc-binding dehydrogenase</fullName>
    </submittedName>
</protein>
<comment type="caution">
    <text evidence="5">The sequence shown here is derived from an EMBL/GenBank/DDBJ whole genome shotgun (WGS) entry which is preliminary data.</text>
</comment>
<reference evidence="6" key="1">
    <citation type="journal article" date="2019" name="Int. J. Syst. Evol. Microbiol.">
        <title>The Global Catalogue of Microorganisms (GCM) 10K type strain sequencing project: providing services to taxonomists for standard genome sequencing and annotation.</title>
        <authorList>
            <consortium name="The Broad Institute Genomics Platform"/>
            <consortium name="The Broad Institute Genome Sequencing Center for Infectious Disease"/>
            <person name="Wu L."/>
            <person name="Ma J."/>
        </authorList>
    </citation>
    <scope>NUCLEOTIDE SEQUENCE [LARGE SCALE GENOMIC DNA]</scope>
    <source>
        <strain evidence="6">JCM 17939</strain>
    </source>
</reference>
<dbReference type="Pfam" id="PF00107">
    <property type="entry name" value="ADH_zinc_N"/>
    <property type="match status" value="1"/>
</dbReference>
<sequence length="323" mass="33212">MQAIEVRRFGGPEELVPVDRPDPEPGPGQVVVAVSAADTLFVETQIRSGWGGEFFDVRPPYVPGDGAAGEVTAVGEGVDGAWLGRRVVTRTPGGGYASRVVVPADGLLPVPDDLDLTAAAALLHDGVTGMGVFEAARVRQGEWVLVVAAAGGMGSLLVQLSTAAGAHVIAAARGKRKLDLARELGADVVTDYSEPGWTDRVREATGGAGPAVVFDGAGGEIGRAAIAVAADGARISAHGAPSGGFAPIDPEEAARRGLTVRGIQDVQFGPEEFHRLAERALDEAAAGRIRPVIGRTFPLARAADAHRAIEAREILGKALLLPS</sequence>
<dbReference type="Proteomes" id="UP001501442">
    <property type="component" value="Unassembled WGS sequence"/>
</dbReference>
<feature type="domain" description="Enoyl reductase (ER)" evidence="4">
    <location>
        <begin position="10"/>
        <end position="320"/>
    </location>
</feature>
<dbReference type="CDD" id="cd08244">
    <property type="entry name" value="MDR_enoyl_red"/>
    <property type="match status" value="1"/>
</dbReference>
<keyword evidence="1" id="KW-0521">NADP</keyword>
<dbReference type="SUPFAM" id="SSF50129">
    <property type="entry name" value="GroES-like"/>
    <property type="match status" value="1"/>
</dbReference>
<dbReference type="Pfam" id="PF08240">
    <property type="entry name" value="ADH_N"/>
    <property type="match status" value="1"/>
</dbReference>
<dbReference type="EMBL" id="BAABHK010000004">
    <property type="protein sequence ID" value="GAA4626082.1"/>
    <property type="molecule type" value="Genomic_DNA"/>
</dbReference>
<evidence type="ECO:0000256" key="3">
    <source>
        <dbReference type="SAM" id="MobiDB-lite"/>
    </source>
</evidence>
<evidence type="ECO:0000259" key="4">
    <source>
        <dbReference type="SMART" id="SM00829"/>
    </source>
</evidence>
<dbReference type="Gene3D" id="3.40.50.720">
    <property type="entry name" value="NAD(P)-binding Rossmann-like Domain"/>
    <property type="match status" value="1"/>
</dbReference>
<dbReference type="SMART" id="SM00829">
    <property type="entry name" value="PKS_ER"/>
    <property type="match status" value="1"/>
</dbReference>
<feature type="compositionally biased region" description="Basic and acidic residues" evidence="3">
    <location>
        <begin position="1"/>
        <end position="23"/>
    </location>
</feature>
<dbReference type="InterPro" id="IPR011032">
    <property type="entry name" value="GroES-like_sf"/>
</dbReference>
<keyword evidence="6" id="KW-1185">Reference proteome</keyword>
<dbReference type="SUPFAM" id="SSF51735">
    <property type="entry name" value="NAD(P)-binding Rossmann-fold domains"/>
    <property type="match status" value="1"/>
</dbReference>
<dbReference type="PANTHER" id="PTHR48106:SF13">
    <property type="entry name" value="QUINONE OXIDOREDUCTASE-RELATED"/>
    <property type="match status" value="1"/>
</dbReference>
<name>A0ABP8UCN8_9ACTN</name>
<dbReference type="RefSeq" id="WP_345431674.1">
    <property type="nucleotide sequence ID" value="NZ_BAABHK010000004.1"/>
</dbReference>
<evidence type="ECO:0000313" key="5">
    <source>
        <dbReference type="EMBL" id="GAA4626082.1"/>
    </source>
</evidence>
<dbReference type="InterPro" id="IPR020843">
    <property type="entry name" value="ER"/>
</dbReference>
<accession>A0ABP8UCN8</accession>
<dbReference type="InterPro" id="IPR036291">
    <property type="entry name" value="NAD(P)-bd_dom_sf"/>
</dbReference>
<feature type="region of interest" description="Disordered" evidence="3">
    <location>
        <begin position="1"/>
        <end position="25"/>
    </location>
</feature>
<evidence type="ECO:0000256" key="1">
    <source>
        <dbReference type="ARBA" id="ARBA00022857"/>
    </source>
</evidence>
<gene>
    <name evidence="5" type="ORF">GCM10023196_032840</name>
</gene>
<evidence type="ECO:0000256" key="2">
    <source>
        <dbReference type="ARBA" id="ARBA00023002"/>
    </source>
</evidence>
<dbReference type="Gene3D" id="3.90.180.10">
    <property type="entry name" value="Medium-chain alcohol dehydrogenases, catalytic domain"/>
    <property type="match status" value="1"/>
</dbReference>
<dbReference type="InterPro" id="IPR013154">
    <property type="entry name" value="ADH-like_N"/>
</dbReference>
<keyword evidence="2" id="KW-0560">Oxidoreductase</keyword>
<evidence type="ECO:0000313" key="6">
    <source>
        <dbReference type="Proteomes" id="UP001501442"/>
    </source>
</evidence>